<dbReference type="InterPro" id="IPR011990">
    <property type="entry name" value="TPR-like_helical_dom_sf"/>
</dbReference>
<organism evidence="7 8">
    <name type="scientific">Gloeothece verrucosa (strain PCC 7822)</name>
    <name type="common">Cyanothece sp. (strain PCC 7822)</name>
    <dbReference type="NCBI Taxonomy" id="497965"/>
    <lineage>
        <taxon>Bacteria</taxon>
        <taxon>Bacillati</taxon>
        <taxon>Cyanobacteriota</taxon>
        <taxon>Cyanophyceae</taxon>
        <taxon>Oscillatoriophycideae</taxon>
        <taxon>Chroococcales</taxon>
        <taxon>Aphanothecaceae</taxon>
        <taxon>Gloeothece</taxon>
        <taxon>Gloeothece verrucosa</taxon>
    </lineage>
</organism>
<reference evidence="8" key="1">
    <citation type="journal article" date="2011" name="MBio">
        <title>Novel metabolic attributes of the genus Cyanothece, comprising a group of unicellular nitrogen-fixing Cyanobacteria.</title>
        <authorList>
            <person name="Bandyopadhyay A."/>
            <person name="Elvitigala T."/>
            <person name="Welsh E."/>
            <person name="Stockel J."/>
            <person name="Liberton M."/>
            <person name="Min H."/>
            <person name="Sherman L.A."/>
            <person name="Pakrasi H.B."/>
        </authorList>
    </citation>
    <scope>NUCLEOTIDE SEQUENCE [LARGE SCALE GENOMIC DNA]</scope>
    <source>
        <strain evidence="8">PCC 7822</strain>
    </source>
</reference>
<evidence type="ECO:0000256" key="2">
    <source>
        <dbReference type="ARBA" id="ARBA00022676"/>
    </source>
</evidence>
<dbReference type="Gene3D" id="1.25.40.10">
    <property type="entry name" value="Tetratricopeptide repeat domain"/>
    <property type="match status" value="1"/>
</dbReference>
<feature type="domain" description="O-GlcNAc transferase C-terminal" evidence="6">
    <location>
        <begin position="520"/>
        <end position="708"/>
    </location>
</feature>
<dbReference type="Gene3D" id="3.40.50.2000">
    <property type="entry name" value="Glycogen Phosphorylase B"/>
    <property type="match status" value="1"/>
</dbReference>
<evidence type="ECO:0000313" key="7">
    <source>
        <dbReference type="EMBL" id="ADN14880.1"/>
    </source>
</evidence>
<evidence type="ECO:0000256" key="4">
    <source>
        <dbReference type="ARBA" id="ARBA00022737"/>
    </source>
</evidence>
<accession>E0U7R8</accession>
<dbReference type="PANTHER" id="PTHR44835">
    <property type="entry name" value="UDP-N-ACETYLGLUCOSAMINE--PEPTIDE N-ACETYLGLUCOSAMINYLTRANSFERASE SPINDLY-RELATED"/>
    <property type="match status" value="1"/>
</dbReference>
<dbReference type="OrthoDB" id="146908at2"/>
<evidence type="ECO:0000259" key="6">
    <source>
        <dbReference type="Pfam" id="PF13844"/>
    </source>
</evidence>
<dbReference type="eggNOG" id="COG0457">
    <property type="taxonomic scope" value="Bacteria"/>
</dbReference>
<dbReference type="Gene3D" id="3.40.50.11380">
    <property type="match status" value="1"/>
</dbReference>
<dbReference type="RefSeq" id="WP_013322983.1">
    <property type="nucleotide sequence ID" value="NC_014501.1"/>
</dbReference>
<feature type="domain" description="O-GlcNAc transferase C-terminal" evidence="6">
    <location>
        <begin position="358"/>
        <end position="507"/>
    </location>
</feature>
<dbReference type="Pfam" id="PF13844">
    <property type="entry name" value="Glyco_transf_41"/>
    <property type="match status" value="2"/>
</dbReference>
<dbReference type="KEGG" id="cyj:Cyan7822_2923"/>
<keyword evidence="2" id="KW-0328">Glycosyltransferase</keyword>
<keyword evidence="3 7" id="KW-0808">Transferase</keyword>
<name>E0U7R8_GLOV7</name>
<evidence type="ECO:0000256" key="5">
    <source>
        <dbReference type="ARBA" id="ARBA00022803"/>
    </source>
</evidence>
<dbReference type="EMBL" id="CP002198">
    <property type="protein sequence ID" value="ADN14880.1"/>
    <property type="molecule type" value="Genomic_DNA"/>
</dbReference>
<protein>
    <submittedName>
        <fullName evidence="7">O-linked N-acetylglucosamine transferase SPINDLY family-like protein</fullName>
    </submittedName>
</protein>
<dbReference type="InterPro" id="IPR051939">
    <property type="entry name" value="Glycosyltr_41/O-GlcNAc_trsf"/>
</dbReference>
<evidence type="ECO:0000256" key="1">
    <source>
        <dbReference type="ARBA" id="ARBA00004922"/>
    </source>
</evidence>
<dbReference type="PANTHER" id="PTHR44835:SF1">
    <property type="entry name" value="PROTEIN O-GLCNAC TRANSFERASE"/>
    <property type="match status" value="1"/>
</dbReference>
<proteinExistence type="predicted"/>
<gene>
    <name evidence="7" type="ordered locus">Cyan7822_2923</name>
</gene>
<keyword evidence="4" id="KW-0677">Repeat</keyword>
<keyword evidence="5" id="KW-0802">TPR repeat</keyword>
<dbReference type="eggNOG" id="COG3914">
    <property type="taxonomic scope" value="Bacteria"/>
</dbReference>
<evidence type="ECO:0000256" key="3">
    <source>
        <dbReference type="ARBA" id="ARBA00022679"/>
    </source>
</evidence>
<dbReference type="SUPFAM" id="SSF53756">
    <property type="entry name" value="UDP-Glycosyltransferase/glycogen phosphorylase"/>
    <property type="match status" value="1"/>
</dbReference>
<sequence length="724" mass="83689">MSWHPQAYQSLIAGDYLSVQNCYEQLVETEPSEPSHYWYLGLSYLLTTEEEQAQTTWLLAMSQGEEEEIQQWTRRLIEILETEAQRQQEQENYELSWLIRAHIREIEPSLINNLLELIDLEIELNRFSPELLEEWEIVEGLLQSRPDLVNTELLLKVLAKILYFPAQQIIAFTRACGHQIKNTDDLIKIVMSVANLMAHENKRPSYAVDLTKICLELKPQSLDLLDHLFWFYNIAERFSEALNLAYQSYEMVSTVGLKLYNNYKILSILLQTGAWLEIDDIAQRHKQLLRDFIQTQPKSLEPLVSDFLQNITMPLFYLEDNPSENRSLINKISQLFSRNLENSLATSQPLSPKIASGLSQKLKIGYIGHTFRRHSVGWLCRWLFNYYNRENFEFIIYSLSKQEDNLTLQWFKPNAKLICFSSPNPQAIAHIIEKDKIDILVDLDSLTHNITCQVMALKPAPVQVTWLGLDGSGLPTIDYFIADPYVLPPDAQNYYQEKIFRLPTTYLAVSGFEVGVSTLKRQQLDIPDGAFVYLSVQTGLKRHPDTIRLQMKILKAVPDSYLLIKGAGNFEKIQQLFVSIASEEDVSPNRLRFLSQAPTEEIHRANLAIADVVLDTYPYNGATTTLEVLWMGIPLVTRVGEQFAARNSYTFMINAGLTEGIAWTDEEYIQWGVKLGTDERLRQQISWKLKNGRKTAPLWNAQQFTLDMENAYQQMWRTYLENNS</sequence>
<evidence type="ECO:0000313" key="8">
    <source>
        <dbReference type="Proteomes" id="UP000008206"/>
    </source>
</evidence>
<dbReference type="Proteomes" id="UP000008206">
    <property type="component" value="Chromosome"/>
</dbReference>
<dbReference type="STRING" id="497965.Cyan7822_2923"/>
<dbReference type="CAZy" id="GT41">
    <property type="family name" value="Glycosyltransferase Family 41"/>
</dbReference>
<dbReference type="HOGENOM" id="CLU_022025_0_0_3"/>
<comment type="pathway">
    <text evidence="1">Protein modification; protein glycosylation.</text>
</comment>
<dbReference type="GO" id="GO:0016757">
    <property type="term" value="F:glycosyltransferase activity"/>
    <property type="evidence" value="ECO:0007669"/>
    <property type="project" value="UniProtKB-KW"/>
</dbReference>
<dbReference type="SUPFAM" id="SSF48452">
    <property type="entry name" value="TPR-like"/>
    <property type="match status" value="1"/>
</dbReference>
<dbReference type="InterPro" id="IPR029489">
    <property type="entry name" value="OGT/SEC/SPY_C"/>
</dbReference>
<dbReference type="AlphaFoldDB" id="E0U7R8"/>
<keyword evidence="8" id="KW-1185">Reference proteome</keyword>